<evidence type="ECO:0000256" key="1">
    <source>
        <dbReference type="PROSITE-ProRule" id="PRU00325"/>
    </source>
</evidence>
<accession>A0ABY2BH27</accession>
<feature type="domain" description="SWIM-type" evidence="3">
    <location>
        <begin position="125"/>
        <end position="160"/>
    </location>
</feature>
<dbReference type="InterPro" id="IPR007527">
    <property type="entry name" value="Znf_SWIM"/>
</dbReference>
<dbReference type="PROSITE" id="PS50966">
    <property type="entry name" value="ZF_SWIM"/>
    <property type="match status" value="1"/>
</dbReference>
<feature type="region of interest" description="Disordered" evidence="2">
    <location>
        <begin position="1"/>
        <end position="20"/>
    </location>
</feature>
<evidence type="ECO:0000259" key="3">
    <source>
        <dbReference type="PROSITE" id="PS50966"/>
    </source>
</evidence>
<keyword evidence="1" id="KW-0863">Zinc-finger</keyword>
<feature type="compositionally biased region" description="Low complexity" evidence="2">
    <location>
        <begin position="400"/>
        <end position="413"/>
    </location>
</feature>
<keyword evidence="1" id="KW-0479">Metal-binding</keyword>
<proteinExistence type="predicted"/>
<gene>
    <name evidence="4" type="ORF">EV644_113129</name>
</gene>
<keyword evidence="1" id="KW-0862">Zinc</keyword>
<protein>
    <recommendedName>
        <fullName evidence="3">SWIM-type domain-containing protein</fullName>
    </recommendedName>
</protein>
<dbReference type="EMBL" id="SLWM01000013">
    <property type="protein sequence ID" value="TCO17899.1"/>
    <property type="molecule type" value="Genomic_DNA"/>
</dbReference>
<feature type="region of interest" description="Disordered" evidence="2">
    <location>
        <begin position="400"/>
        <end position="429"/>
    </location>
</feature>
<comment type="caution">
    <text evidence="4">The sequence shown here is derived from an EMBL/GenBank/DDBJ whole genome shotgun (WGS) entry which is preliminary data.</text>
</comment>
<evidence type="ECO:0000256" key="2">
    <source>
        <dbReference type="SAM" id="MobiDB-lite"/>
    </source>
</evidence>
<dbReference type="PANTHER" id="PTHR38133:SF1">
    <property type="entry name" value="SLR1429 PROTEIN"/>
    <property type="match status" value="1"/>
</dbReference>
<name>A0ABY2BH27_9ACTN</name>
<organism evidence="4 5">
    <name type="scientific">Kribbella orskensis</name>
    <dbReference type="NCBI Taxonomy" id="2512216"/>
    <lineage>
        <taxon>Bacteria</taxon>
        <taxon>Bacillati</taxon>
        <taxon>Actinomycetota</taxon>
        <taxon>Actinomycetes</taxon>
        <taxon>Propionibacteriales</taxon>
        <taxon>Kribbellaceae</taxon>
        <taxon>Kribbella</taxon>
    </lineage>
</organism>
<evidence type="ECO:0000313" key="4">
    <source>
        <dbReference type="EMBL" id="TCO17899.1"/>
    </source>
</evidence>
<dbReference type="Proteomes" id="UP000295818">
    <property type="component" value="Unassembled WGS sequence"/>
</dbReference>
<dbReference type="PANTHER" id="PTHR38133">
    <property type="entry name" value="SLR1429 PROTEIN"/>
    <property type="match status" value="1"/>
</dbReference>
<reference evidence="4 5" key="1">
    <citation type="journal article" date="2015" name="Stand. Genomic Sci.">
        <title>Genomic Encyclopedia of Bacterial and Archaeal Type Strains, Phase III: the genomes of soil and plant-associated and newly described type strains.</title>
        <authorList>
            <person name="Whitman W.B."/>
            <person name="Woyke T."/>
            <person name="Klenk H.P."/>
            <person name="Zhou Y."/>
            <person name="Lilburn T.G."/>
            <person name="Beck B.J."/>
            <person name="De Vos P."/>
            <person name="Vandamme P."/>
            <person name="Eisen J.A."/>
            <person name="Garrity G."/>
            <person name="Hugenholtz P."/>
            <person name="Kyrpides N.C."/>
        </authorList>
    </citation>
    <scope>NUCLEOTIDE SEQUENCE [LARGE SCALE GENOMIC DNA]</scope>
    <source>
        <strain evidence="4 5">VKM Ac-2538</strain>
    </source>
</reference>
<dbReference type="RefSeq" id="WP_132192125.1">
    <property type="nucleotide sequence ID" value="NZ_SLWM01000013.1"/>
</dbReference>
<evidence type="ECO:0000313" key="5">
    <source>
        <dbReference type="Proteomes" id="UP000295818"/>
    </source>
</evidence>
<keyword evidence="5" id="KW-1185">Reference proteome</keyword>
<sequence length="429" mass="45464">MSGEEARGFPAFPASAGRRSTRGKSWWGRAWVQALEDTSLDSDQLRKGRRTANSGQVGTITISPGRIAATVYSPDDTHDAVVLVDQLSDDDWRLFLDQVAARAGHIAALLDGEMPHDLVEAAADAGVPLLPGIGDLDPSCTCDSWELPCQHAAGLSYQTGWLLDEDPFVLLLIRGRSRDALLEDLQHRAGAGGASASVGGMASTASGSGSRCRGVLAAAVFEQVPGALPEVRVVPGKVALDDLVVSGTEPVPGLQSALLPLLVLDAARRARAQLSALLSGAPDPWVLEEWQDAVRLAADYPVLADRLASATGKTVDLARGVQAWSYGGAPGLDVLEHTWDPDPGDLARARTELLAAADEELEITTEHNRLTTSGAVVCQVRLDRIGRWHPYRLVDNTWTPAAPADRDPTAALAVSEPLAEDVSENARDN</sequence>